<dbReference type="AlphaFoldDB" id="A0A1M5HGE6"/>
<protein>
    <submittedName>
        <fullName evidence="2">Uncharacterized protein</fullName>
    </submittedName>
</protein>
<gene>
    <name evidence="2" type="ORF">SAMN05444169_0805</name>
</gene>
<feature type="transmembrane region" description="Helical" evidence="1">
    <location>
        <begin position="58"/>
        <end position="78"/>
    </location>
</feature>
<name>A0A1M5HGE6_9BRAD</name>
<evidence type="ECO:0000313" key="2">
    <source>
        <dbReference type="EMBL" id="SHG14997.1"/>
    </source>
</evidence>
<dbReference type="EMBL" id="LT670818">
    <property type="protein sequence ID" value="SHG14997.1"/>
    <property type="molecule type" value="Genomic_DNA"/>
</dbReference>
<dbReference type="RefSeq" id="WP_079564781.1">
    <property type="nucleotide sequence ID" value="NZ_LT670818.1"/>
</dbReference>
<accession>A0A1M5HGE6</accession>
<organism evidence="2 3">
    <name type="scientific">Bradyrhizobium erythrophlei</name>
    <dbReference type="NCBI Taxonomy" id="1437360"/>
    <lineage>
        <taxon>Bacteria</taxon>
        <taxon>Pseudomonadati</taxon>
        <taxon>Pseudomonadota</taxon>
        <taxon>Alphaproteobacteria</taxon>
        <taxon>Hyphomicrobiales</taxon>
        <taxon>Nitrobacteraceae</taxon>
        <taxon>Bradyrhizobium</taxon>
    </lineage>
</organism>
<evidence type="ECO:0000256" key="1">
    <source>
        <dbReference type="SAM" id="Phobius"/>
    </source>
</evidence>
<reference evidence="2 3" key="1">
    <citation type="submission" date="2016-11" db="EMBL/GenBank/DDBJ databases">
        <authorList>
            <person name="Jaros S."/>
            <person name="Januszkiewicz K."/>
            <person name="Wedrychowicz H."/>
        </authorList>
    </citation>
    <scope>NUCLEOTIDE SEQUENCE [LARGE SCALE GENOMIC DNA]</scope>
    <source>
        <strain evidence="2 3">GAS242</strain>
    </source>
</reference>
<feature type="transmembrane region" description="Helical" evidence="1">
    <location>
        <begin position="90"/>
        <end position="108"/>
    </location>
</feature>
<sequence length="115" mass="12442">MADFSETLSRYFSLYGPAPAFGGSTGSENKRQVQLFGGVALGAVCKVIYDAFTSAGNLGWKVFAVALIASLVVFPQLYYSGGLNRKKLTFAHWALAFQNGFFWSVALSELTKKLG</sequence>
<dbReference type="Proteomes" id="UP000190675">
    <property type="component" value="Chromosome I"/>
</dbReference>
<keyword evidence="1" id="KW-0472">Membrane</keyword>
<evidence type="ECO:0000313" key="3">
    <source>
        <dbReference type="Proteomes" id="UP000190675"/>
    </source>
</evidence>
<proteinExistence type="predicted"/>
<keyword evidence="1" id="KW-1133">Transmembrane helix</keyword>
<keyword evidence="1" id="KW-0812">Transmembrane</keyword>